<dbReference type="EMBL" id="JBHMAG010000012">
    <property type="protein sequence ID" value="MFB9752767.1"/>
    <property type="molecule type" value="Genomic_DNA"/>
</dbReference>
<evidence type="ECO:0000256" key="2">
    <source>
        <dbReference type="ARBA" id="ARBA00022801"/>
    </source>
</evidence>
<proteinExistence type="predicted"/>
<evidence type="ECO:0000256" key="3">
    <source>
        <dbReference type="SAM" id="MobiDB-lite"/>
    </source>
</evidence>
<protein>
    <submittedName>
        <fullName evidence="5">Sulfatase</fullName>
    </submittedName>
</protein>
<dbReference type="Gene3D" id="3.40.720.10">
    <property type="entry name" value="Alkaline Phosphatase, subunit A"/>
    <property type="match status" value="1"/>
</dbReference>
<keyword evidence="1" id="KW-0479">Metal-binding</keyword>
<comment type="caution">
    <text evidence="5">The sequence shown here is derived from an EMBL/GenBank/DDBJ whole genome shotgun (WGS) entry which is preliminary data.</text>
</comment>
<feature type="region of interest" description="Disordered" evidence="3">
    <location>
        <begin position="436"/>
        <end position="456"/>
    </location>
</feature>
<gene>
    <name evidence="5" type="ORF">ACFFNY_14470</name>
</gene>
<evidence type="ECO:0000313" key="5">
    <source>
        <dbReference type="EMBL" id="MFB9752767.1"/>
    </source>
</evidence>
<dbReference type="InterPro" id="IPR000917">
    <property type="entry name" value="Sulfatase_N"/>
</dbReference>
<dbReference type="PANTHER" id="PTHR45953:SF1">
    <property type="entry name" value="IDURONATE 2-SULFATASE"/>
    <property type="match status" value="1"/>
</dbReference>
<dbReference type="SUPFAM" id="SSF53649">
    <property type="entry name" value="Alkaline phosphatase-like"/>
    <property type="match status" value="1"/>
</dbReference>
<evidence type="ECO:0000259" key="4">
    <source>
        <dbReference type="Pfam" id="PF00884"/>
    </source>
</evidence>
<dbReference type="Proteomes" id="UP001589619">
    <property type="component" value="Unassembled WGS sequence"/>
</dbReference>
<evidence type="ECO:0000256" key="1">
    <source>
        <dbReference type="ARBA" id="ARBA00022723"/>
    </source>
</evidence>
<sequence length="456" mass="51432">MEKVRRNVLFITSDQQTTEALGCADASFKTPNLDRLAAQAARFTGHMCTSAQCTPSRASWMTGRFPHQVGVNVIGHMLDPQEESIAKAFNRHGYETVYFGKWHLGLSAADHAFQVTDYRTDLIDLWGAHTDYPQYHSHADARSTAMAAAYLDDYDSAKPFFMHVSWNMPHPNTPKGSGMGPFEPIEPYMDDFPEAAMPVPPSFYADDLSTKPPHQRRRAESAESVLTEDVIRRDAQRYRTLVSLMDRNLGIVLDKLEERGLAEQTVIVFSSDHGDMQGAHRLRLKGVLPYKELYNVPLLIRVPGIDPARKVVDDLTSGSSVAGTLLDAAGLPIPPSFEGRSLLPLLHSTDPPPGESVFFEHYEAYWGEHPFRGIQTKRWKYVYYYIENDEEMYDLLNDPDECVNVAGEARVAAVREQLKREVDNWWEATGALSRTPLQDEASDWAPRSRSQLREKG</sequence>
<evidence type="ECO:0000313" key="6">
    <source>
        <dbReference type="Proteomes" id="UP001589619"/>
    </source>
</evidence>
<keyword evidence="6" id="KW-1185">Reference proteome</keyword>
<organism evidence="5 6">
    <name type="scientific">Paenibacillus hodogayensis</name>
    <dbReference type="NCBI Taxonomy" id="279208"/>
    <lineage>
        <taxon>Bacteria</taxon>
        <taxon>Bacillati</taxon>
        <taxon>Bacillota</taxon>
        <taxon>Bacilli</taxon>
        <taxon>Bacillales</taxon>
        <taxon>Paenibacillaceae</taxon>
        <taxon>Paenibacillus</taxon>
    </lineage>
</organism>
<keyword evidence="2" id="KW-0378">Hydrolase</keyword>
<dbReference type="RefSeq" id="WP_344903324.1">
    <property type="nucleotide sequence ID" value="NZ_BAAAYO010000001.1"/>
</dbReference>
<dbReference type="PANTHER" id="PTHR45953">
    <property type="entry name" value="IDURONATE 2-SULFATASE"/>
    <property type="match status" value="1"/>
</dbReference>
<feature type="domain" description="Sulfatase N-terminal" evidence="4">
    <location>
        <begin position="6"/>
        <end position="330"/>
    </location>
</feature>
<name>A0ABV5VX73_9BACL</name>
<accession>A0ABV5VX73</accession>
<reference evidence="5 6" key="1">
    <citation type="submission" date="2024-09" db="EMBL/GenBank/DDBJ databases">
        <authorList>
            <person name="Sun Q."/>
            <person name="Mori K."/>
        </authorList>
    </citation>
    <scope>NUCLEOTIDE SEQUENCE [LARGE SCALE GENOMIC DNA]</scope>
    <source>
        <strain evidence="5 6">JCM 12520</strain>
    </source>
</reference>
<dbReference type="InterPro" id="IPR017850">
    <property type="entry name" value="Alkaline_phosphatase_core_sf"/>
</dbReference>
<dbReference type="Pfam" id="PF00884">
    <property type="entry name" value="Sulfatase"/>
    <property type="match status" value="1"/>
</dbReference>